<feature type="domain" description="Protein kinase" evidence="10">
    <location>
        <begin position="43"/>
        <end position="333"/>
    </location>
</feature>
<evidence type="ECO:0000256" key="2">
    <source>
        <dbReference type="ARBA" id="ARBA00022527"/>
    </source>
</evidence>
<dbReference type="InterPro" id="IPR050117">
    <property type="entry name" value="MAPK"/>
</dbReference>
<dbReference type="PROSITE" id="PS01351">
    <property type="entry name" value="MAPK"/>
    <property type="match status" value="1"/>
</dbReference>
<dbReference type="SMART" id="SM00220">
    <property type="entry name" value="S_TKc"/>
    <property type="match status" value="1"/>
</dbReference>
<dbReference type="Proteomes" id="UP001244341">
    <property type="component" value="Chromosome 6b"/>
</dbReference>
<sequence length="393" mass="43194">MSGAAAAPSSAAGGSADKDHGVCFGEYNQFMVCGSLFECPAKYAPIKPIGKGAYGVVCSARNLETNEKIAIKKIAGCFENAVDAKRILREVALLSHLRHENVIALRDIVPPPAAALGAFRDTYLVYELMDTDLHQIIRSPQQLSPDHISYFIYQVLRGLKYVHSANVLHRDLKPSNLLVNANCDLKICDFGLARTGNIDEQAAMTEYVVTRWYRAPELLLSCNDYTAAIDVWSVACIMAELLGRKPLFPGKDYVQQLDLITKVIGSPSEEDIAFVSSDKARRYLRSLPPCPRADFRKLYPHADEQALDLLSRMLVFHPAQRISVEEALAHPWLAALHDDSDEPVAEHPFAFDVPGQLRPDDAAELMWKEVLRFHPELAGARAAAAAAAAKGGS</sequence>
<evidence type="ECO:0000256" key="7">
    <source>
        <dbReference type="PROSITE-ProRule" id="PRU10141"/>
    </source>
</evidence>
<dbReference type="InterPro" id="IPR008271">
    <property type="entry name" value="Ser/Thr_kinase_AS"/>
</dbReference>
<keyword evidence="9" id="KW-0460">Magnesium</keyword>
<evidence type="ECO:0000313" key="12">
    <source>
        <dbReference type="Proteomes" id="UP001244341"/>
    </source>
</evidence>
<comment type="activity regulation">
    <text evidence="9">Activated by threonine and tyrosine phosphorylation.</text>
</comment>
<comment type="catalytic activity">
    <reaction evidence="9">
        <text>L-threonyl-[protein] + ATP = O-phospho-L-threonyl-[protein] + ADP + H(+)</text>
        <dbReference type="Rhea" id="RHEA:46608"/>
        <dbReference type="Rhea" id="RHEA-COMP:11060"/>
        <dbReference type="Rhea" id="RHEA-COMP:11605"/>
        <dbReference type="ChEBI" id="CHEBI:15378"/>
        <dbReference type="ChEBI" id="CHEBI:30013"/>
        <dbReference type="ChEBI" id="CHEBI:30616"/>
        <dbReference type="ChEBI" id="CHEBI:61977"/>
        <dbReference type="ChEBI" id="CHEBI:456216"/>
        <dbReference type="EC" id="2.7.11.24"/>
    </reaction>
</comment>
<proteinExistence type="inferred from homology"/>
<evidence type="ECO:0000256" key="6">
    <source>
        <dbReference type="ARBA" id="ARBA00022840"/>
    </source>
</evidence>
<dbReference type="InterPro" id="IPR003527">
    <property type="entry name" value="MAP_kinase_CS"/>
</dbReference>
<dbReference type="Gene3D" id="3.30.200.20">
    <property type="entry name" value="Phosphorylase Kinase, domain 1"/>
    <property type="match status" value="1"/>
</dbReference>
<evidence type="ECO:0000256" key="5">
    <source>
        <dbReference type="ARBA" id="ARBA00022777"/>
    </source>
</evidence>
<gene>
    <name evidence="11" type="ORF">OEZ85_001951</name>
</gene>
<dbReference type="InterPro" id="IPR000719">
    <property type="entry name" value="Prot_kinase_dom"/>
</dbReference>
<comment type="similarity">
    <text evidence="1">Belongs to the protein kinase superfamily. CMGC Ser/Thr protein kinase family. MAP kinase subfamily.</text>
</comment>
<evidence type="ECO:0000256" key="9">
    <source>
        <dbReference type="RuleBase" id="RU361165"/>
    </source>
</evidence>
<keyword evidence="12" id="KW-1185">Reference proteome</keyword>
<dbReference type="InterPro" id="IPR011009">
    <property type="entry name" value="Kinase-like_dom_sf"/>
</dbReference>
<dbReference type="PROSITE" id="PS50011">
    <property type="entry name" value="PROTEIN_KINASE_DOM"/>
    <property type="match status" value="1"/>
</dbReference>
<reference evidence="11 12" key="1">
    <citation type="submission" date="2023-05" db="EMBL/GenBank/DDBJ databases">
        <title>A 100% complete, gapless, phased diploid assembly of the Scenedesmus obliquus UTEX 3031 genome.</title>
        <authorList>
            <person name="Biondi T.C."/>
            <person name="Hanschen E.R."/>
            <person name="Kwon T."/>
            <person name="Eng W."/>
            <person name="Kruse C.P.S."/>
            <person name="Koehler S.I."/>
            <person name="Kunde Y."/>
            <person name="Gleasner C.D."/>
            <person name="You Mak K.T."/>
            <person name="Polle J."/>
            <person name="Hovde B.T."/>
            <person name="Starkenburg S.R."/>
        </authorList>
    </citation>
    <scope>NUCLEOTIDE SEQUENCE [LARGE SCALE GENOMIC DNA]</scope>
    <source>
        <strain evidence="11 12">DOE0152z</strain>
    </source>
</reference>
<keyword evidence="5 9" id="KW-0418">Kinase</keyword>
<dbReference type="InterPro" id="IPR017441">
    <property type="entry name" value="Protein_kinase_ATP_BS"/>
</dbReference>
<dbReference type="Gene3D" id="1.10.510.10">
    <property type="entry name" value="Transferase(Phosphotransferase) domain 1"/>
    <property type="match status" value="1"/>
</dbReference>
<evidence type="ECO:0000313" key="11">
    <source>
        <dbReference type="EMBL" id="WIA15280.1"/>
    </source>
</evidence>
<comment type="cofactor">
    <cofactor evidence="9">
        <name>Mg(2+)</name>
        <dbReference type="ChEBI" id="CHEBI:18420"/>
    </cofactor>
</comment>
<dbReference type="Pfam" id="PF00069">
    <property type="entry name" value="Pkinase"/>
    <property type="match status" value="1"/>
</dbReference>
<dbReference type="SUPFAM" id="SSF56112">
    <property type="entry name" value="Protein kinase-like (PK-like)"/>
    <property type="match status" value="1"/>
</dbReference>
<evidence type="ECO:0000256" key="3">
    <source>
        <dbReference type="ARBA" id="ARBA00022679"/>
    </source>
</evidence>
<keyword evidence="3 9" id="KW-0808">Transferase</keyword>
<keyword evidence="4 7" id="KW-0547">Nucleotide-binding</keyword>
<keyword evidence="2 8" id="KW-0723">Serine/threonine-protein kinase</keyword>
<name>A0ABY8U1P4_TETOB</name>
<feature type="binding site" evidence="7">
    <location>
        <position position="73"/>
    </location>
    <ligand>
        <name>ATP</name>
        <dbReference type="ChEBI" id="CHEBI:30616"/>
    </ligand>
</feature>
<evidence type="ECO:0000256" key="8">
    <source>
        <dbReference type="RuleBase" id="RU000304"/>
    </source>
</evidence>
<evidence type="ECO:0000256" key="1">
    <source>
        <dbReference type="ARBA" id="ARBA00008832"/>
    </source>
</evidence>
<accession>A0ABY8U1P4</accession>
<dbReference type="PANTHER" id="PTHR24055">
    <property type="entry name" value="MITOGEN-ACTIVATED PROTEIN KINASE"/>
    <property type="match status" value="1"/>
</dbReference>
<organism evidence="11 12">
    <name type="scientific">Tetradesmus obliquus</name>
    <name type="common">Green alga</name>
    <name type="synonym">Acutodesmus obliquus</name>
    <dbReference type="NCBI Taxonomy" id="3088"/>
    <lineage>
        <taxon>Eukaryota</taxon>
        <taxon>Viridiplantae</taxon>
        <taxon>Chlorophyta</taxon>
        <taxon>core chlorophytes</taxon>
        <taxon>Chlorophyceae</taxon>
        <taxon>CS clade</taxon>
        <taxon>Sphaeropleales</taxon>
        <taxon>Scenedesmaceae</taxon>
        <taxon>Tetradesmus</taxon>
    </lineage>
</organism>
<evidence type="ECO:0000259" key="10">
    <source>
        <dbReference type="PROSITE" id="PS50011"/>
    </source>
</evidence>
<dbReference type="PROSITE" id="PS00108">
    <property type="entry name" value="PROTEIN_KINASE_ST"/>
    <property type="match status" value="1"/>
</dbReference>
<evidence type="ECO:0000256" key="4">
    <source>
        <dbReference type="ARBA" id="ARBA00022741"/>
    </source>
</evidence>
<protein>
    <recommendedName>
        <fullName evidence="9">Mitogen-activated protein kinase</fullName>
        <ecNumber evidence="9">2.7.11.24</ecNumber>
    </recommendedName>
</protein>
<dbReference type="EMBL" id="CP126213">
    <property type="protein sequence ID" value="WIA15280.1"/>
    <property type="molecule type" value="Genomic_DNA"/>
</dbReference>
<dbReference type="PROSITE" id="PS00107">
    <property type="entry name" value="PROTEIN_KINASE_ATP"/>
    <property type="match status" value="1"/>
</dbReference>
<comment type="similarity">
    <text evidence="9">Belongs to the protein kinase superfamily. Ser/Thr protein kinase family. MAP kinase subfamily.</text>
</comment>
<keyword evidence="6 7" id="KW-0067">ATP-binding</keyword>
<dbReference type="EC" id="2.7.11.24" evidence="9"/>